<evidence type="ECO:0000313" key="2">
    <source>
        <dbReference type="Proteomes" id="UP001630127"/>
    </source>
</evidence>
<dbReference type="PANTHER" id="PTHR15140:SF33">
    <property type="entry name" value="LATE BLIGHT RESISTANCE PROTEIN HOMOLOG R1A-3 ISOFORM X1"/>
    <property type="match status" value="1"/>
</dbReference>
<dbReference type="PANTHER" id="PTHR15140">
    <property type="entry name" value="TUBULIN-SPECIFIC CHAPERONE E"/>
    <property type="match status" value="1"/>
</dbReference>
<dbReference type="SUPFAM" id="SSF52058">
    <property type="entry name" value="L domain-like"/>
    <property type="match status" value="1"/>
</dbReference>
<accession>A0ABD2YPL0</accession>
<keyword evidence="2" id="KW-1185">Reference proteome</keyword>
<dbReference type="Gene3D" id="3.80.10.10">
    <property type="entry name" value="Ribonuclease Inhibitor"/>
    <property type="match status" value="1"/>
</dbReference>
<name>A0ABD2YPL0_9GENT</name>
<proteinExistence type="predicted"/>
<dbReference type="EMBL" id="JBJUIK010000012">
    <property type="protein sequence ID" value="KAL3508898.1"/>
    <property type="molecule type" value="Genomic_DNA"/>
</dbReference>
<comment type="caution">
    <text evidence="1">The sequence shown here is derived from an EMBL/GenBank/DDBJ whole genome shotgun (WGS) entry which is preliminary data.</text>
</comment>
<protein>
    <submittedName>
        <fullName evidence="1">Uncharacterized protein</fullName>
    </submittedName>
</protein>
<dbReference type="AlphaFoldDB" id="A0ABD2YPL0"/>
<dbReference type="InterPro" id="IPR032675">
    <property type="entry name" value="LRR_dom_sf"/>
</dbReference>
<reference evidence="1 2" key="1">
    <citation type="submission" date="2024-11" db="EMBL/GenBank/DDBJ databases">
        <title>A near-complete genome assembly of Cinchona calisaya.</title>
        <authorList>
            <person name="Lian D.C."/>
            <person name="Zhao X.W."/>
            <person name="Wei L."/>
        </authorList>
    </citation>
    <scope>NUCLEOTIDE SEQUENCE [LARGE SCALE GENOMIC DNA]</scope>
    <source>
        <tissue evidence="1">Nenye</tissue>
    </source>
</reference>
<gene>
    <name evidence="1" type="ORF">ACH5RR_028299</name>
</gene>
<dbReference type="Proteomes" id="UP001630127">
    <property type="component" value="Unassembled WGS sequence"/>
</dbReference>
<organism evidence="1 2">
    <name type="scientific">Cinchona calisaya</name>
    <dbReference type="NCBI Taxonomy" id="153742"/>
    <lineage>
        <taxon>Eukaryota</taxon>
        <taxon>Viridiplantae</taxon>
        <taxon>Streptophyta</taxon>
        <taxon>Embryophyta</taxon>
        <taxon>Tracheophyta</taxon>
        <taxon>Spermatophyta</taxon>
        <taxon>Magnoliopsida</taxon>
        <taxon>eudicotyledons</taxon>
        <taxon>Gunneridae</taxon>
        <taxon>Pentapetalae</taxon>
        <taxon>asterids</taxon>
        <taxon>lamiids</taxon>
        <taxon>Gentianales</taxon>
        <taxon>Rubiaceae</taxon>
        <taxon>Cinchonoideae</taxon>
        <taxon>Cinchoneae</taxon>
        <taxon>Cinchona</taxon>
    </lineage>
</organism>
<sequence length="247" mass="28573">MYRFIARYHLEMSKLRHLQVKFWKISFYLPSENLESTSDLENLDTCSTLLISLDQVENIIGKIPNVRDLKIRLSKAEESSGYCNMSPLQSLESLEVSSLPPNNVEFSFPPTLKELVLEGLRLSWSKIQLIGELPNLEVLKLLYQSFMGERWDLTDGGFIKLRFLSLVSLDIVEWTDTSCDDPSTCLQKLLFTKVFELKTVRSCLEHIYNLEEIMVKQWTNAVKSLVKKIEEEQKCCGNENLKIIIID</sequence>
<evidence type="ECO:0000313" key="1">
    <source>
        <dbReference type="EMBL" id="KAL3508898.1"/>
    </source>
</evidence>